<keyword evidence="11" id="KW-1185">Reference proteome</keyword>
<dbReference type="SUPFAM" id="SSF82829">
    <property type="entry name" value="MesJ substrate recognition domain-like"/>
    <property type="match status" value="1"/>
</dbReference>
<comment type="function">
    <text evidence="8">Ligates lysine onto the cytidine present at position 34 of the AUA codon-specific tRNA(Ile) that contains the anticodon CAU, in an ATP-dependent manner. Cytidine is converted to lysidine, thus changing the amino acid specificity of the tRNA from methionine to isoleucine.</text>
</comment>
<dbReference type="NCBIfam" id="TIGR02432">
    <property type="entry name" value="lysidine_TilS_N"/>
    <property type="match status" value="1"/>
</dbReference>
<dbReference type="Pfam" id="PF09179">
    <property type="entry name" value="TilS"/>
    <property type="match status" value="1"/>
</dbReference>
<dbReference type="PANTHER" id="PTHR43033:SF1">
    <property type="entry name" value="TRNA(ILE)-LYSIDINE SYNTHASE-RELATED"/>
    <property type="match status" value="1"/>
</dbReference>
<dbReference type="GO" id="GO:0006400">
    <property type="term" value="P:tRNA modification"/>
    <property type="evidence" value="ECO:0007669"/>
    <property type="project" value="UniProtKB-UniRule"/>
</dbReference>
<comment type="similarity">
    <text evidence="8">Belongs to the tRNA(Ile)-lysidine synthase family.</text>
</comment>
<dbReference type="PANTHER" id="PTHR43033">
    <property type="entry name" value="TRNA(ILE)-LYSIDINE SYNTHASE-RELATED"/>
    <property type="match status" value="1"/>
</dbReference>
<dbReference type="GO" id="GO:0005737">
    <property type="term" value="C:cytoplasm"/>
    <property type="evidence" value="ECO:0007669"/>
    <property type="project" value="UniProtKB-SubCell"/>
</dbReference>
<dbReference type="NCBIfam" id="TIGR02433">
    <property type="entry name" value="lysidine_TilS_C"/>
    <property type="match status" value="1"/>
</dbReference>
<feature type="binding site" evidence="8">
    <location>
        <begin position="29"/>
        <end position="34"/>
    </location>
    <ligand>
        <name>ATP</name>
        <dbReference type="ChEBI" id="CHEBI:30616"/>
    </ligand>
</feature>
<evidence type="ECO:0000256" key="6">
    <source>
        <dbReference type="ARBA" id="ARBA00022840"/>
    </source>
</evidence>
<dbReference type="EC" id="6.3.4.19" evidence="8"/>
<feature type="domain" description="Lysidine-tRNA(Ile) synthetase C-terminal" evidence="9">
    <location>
        <begin position="363"/>
        <end position="436"/>
    </location>
</feature>
<sequence length="442" mass="50382">MPLTDSTARLEAALFSALQHATAVTVGYSGGVDSSLLAHLVSRWHQQHPQISCRLIHVHHGLSHNADDWLAHCAQQAQQLNLSFEAHRVTLELGARISIEAAARRARYQVFMDALAVGEVLLTGHHLDDQAETLLLALKRGSGPTGLAAMSASQPLGRGLLVRPWLNCRRADIEVAASELMLNHIDDDSNQDDRFDRNFLRNQVLPLLSQRWPAIHSNIARSAELCAEQQALCDEVAQSDYQQCRLPASGLDLDCSRDYSQARKNNLLRYFLRQHGTLMPSKIQLQQLQQMWNAREDSQPQLDWGQWSLRRYLNGVYLLSNQPPELLSTHDWSDGKLQNGQHWLLKPCYNGVRLRPARTDEQISIRYQLPGSTKLQPSERDKRRSLKKLWQEYRVPPWQRSQVAMLCYNNIVVAALGYWIERDYLCDQGEGWSPQQLSDWLP</sequence>
<dbReference type="Pfam" id="PF01171">
    <property type="entry name" value="ATP_bind_3"/>
    <property type="match status" value="1"/>
</dbReference>
<dbReference type="EMBL" id="CP051180">
    <property type="protein sequence ID" value="QIZ77378.1"/>
    <property type="molecule type" value="Genomic_DNA"/>
</dbReference>
<comment type="subcellular location">
    <subcellularLocation>
        <location evidence="1 8">Cytoplasm</location>
    </subcellularLocation>
</comment>
<evidence type="ECO:0000256" key="8">
    <source>
        <dbReference type="HAMAP-Rule" id="MF_01161"/>
    </source>
</evidence>
<dbReference type="InterPro" id="IPR011063">
    <property type="entry name" value="TilS/TtcA_N"/>
</dbReference>
<evidence type="ECO:0000256" key="3">
    <source>
        <dbReference type="ARBA" id="ARBA00022598"/>
    </source>
</evidence>
<organism evidence="10 11">
    <name type="scientific">Ferrimonas lipolytica</name>
    <dbReference type="NCBI Taxonomy" id="2724191"/>
    <lineage>
        <taxon>Bacteria</taxon>
        <taxon>Pseudomonadati</taxon>
        <taxon>Pseudomonadota</taxon>
        <taxon>Gammaproteobacteria</taxon>
        <taxon>Alteromonadales</taxon>
        <taxon>Ferrimonadaceae</taxon>
        <taxon>Ferrimonas</taxon>
    </lineage>
</organism>
<name>A0A6H1UEX1_9GAMM</name>
<dbReference type="InterPro" id="IPR012795">
    <property type="entry name" value="tRNA_Ile_lys_synt_N"/>
</dbReference>
<evidence type="ECO:0000256" key="1">
    <source>
        <dbReference type="ARBA" id="ARBA00004496"/>
    </source>
</evidence>
<dbReference type="HAMAP" id="MF_01161">
    <property type="entry name" value="tRNA_Ile_lys_synt"/>
    <property type="match status" value="1"/>
</dbReference>
<dbReference type="CDD" id="cd01992">
    <property type="entry name" value="TilS_N"/>
    <property type="match status" value="1"/>
</dbReference>
<dbReference type="InterPro" id="IPR012796">
    <property type="entry name" value="Lysidine-tRNA-synth_C"/>
</dbReference>
<keyword evidence="5 8" id="KW-0547">Nucleotide-binding</keyword>
<dbReference type="InterPro" id="IPR012094">
    <property type="entry name" value="tRNA_Ile_lys_synt"/>
</dbReference>
<dbReference type="SUPFAM" id="SSF56037">
    <property type="entry name" value="PheT/TilS domain"/>
    <property type="match status" value="1"/>
</dbReference>
<dbReference type="InterPro" id="IPR015262">
    <property type="entry name" value="tRNA_Ile_lys_synt_subst-bd"/>
</dbReference>
<keyword evidence="6 8" id="KW-0067">ATP-binding</keyword>
<evidence type="ECO:0000259" key="9">
    <source>
        <dbReference type="SMART" id="SM00977"/>
    </source>
</evidence>
<evidence type="ECO:0000256" key="2">
    <source>
        <dbReference type="ARBA" id="ARBA00022490"/>
    </source>
</evidence>
<keyword evidence="3 8" id="KW-0436">Ligase</keyword>
<dbReference type="Pfam" id="PF11734">
    <property type="entry name" value="TilS_C"/>
    <property type="match status" value="1"/>
</dbReference>
<dbReference type="InterPro" id="IPR014729">
    <property type="entry name" value="Rossmann-like_a/b/a_fold"/>
</dbReference>
<reference evidence="10 11" key="1">
    <citation type="submission" date="2020-04" db="EMBL/GenBank/DDBJ databases">
        <title>Ferrimonas sp. S7 isolated from sea water.</title>
        <authorList>
            <person name="Bae S.S."/>
            <person name="Baek K."/>
        </authorList>
    </citation>
    <scope>NUCLEOTIDE SEQUENCE [LARGE SCALE GENOMIC DNA]</scope>
    <source>
        <strain evidence="10 11">S7</strain>
    </source>
</reference>
<dbReference type="GO" id="GO:0005524">
    <property type="term" value="F:ATP binding"/>
    <property type="evidence" value="ECO:0007669"/>
    <property type="project" value="UniProtKB-UniRule"/>
</dbReference>
<evidence type="ECO:0000313" key="10">
    <source>
        <dbReference type="EMBL" id="QIZ77378.1"/>
    </source>
</evidence>
<dbReference type="KEGG" id="fes:HER31_11100"/>
<dbReference type="AlphaFoldDB" id="A0A6H1UEX1"/>
<keyword evidence="4 8" id="KW-0819">tRNA processing</keyword>
<dbReference type="Gene3D" id="1.20.59.20">
    <property type="match status" value="1"/>
</dbReference>
<comment type="catalytic activity">
    <reaction evidence="7 8">
        <text>cytidine(34) in tRNA(Ile2) + L-lysine + ATP = lysidine(34) in tRNA(Ile2) + AMP + diphosphate + H(+)</text>
        <dbReference type="Rhea" id="RHEA:43744"/>
        <dbReference type="Rhea" id="RHEA-COMP:10625"/>
        <dbReference type="Rhea" id="RHEA-COMP:10670"/>
        <dbReference type="ChEBI" id="CHEBI:15378"/>
        <dbReference type="ChEBI" id="CHEBI:30616"/>
        <dbReference type="ChEBI" id="CHEBI:32551"/>
        <dbReference type="ChEBI" id="CHEBI:33019"/>
        <dbReference type="ChEBI" id="CHEBI:82748"/>
        <dbReference type="ChEBI" id="CHEBI:83665"/>
        <dbReference type="ChEBI" id="CHEBI:456215"/>
        <dbReference type="EC" id="6.3.4.19"/>
    </reaction>
</comment>
<dbReference type="Proteomes" id="UP000501602">
    <property type="component" value="Chromosome"/>
</dbReference>
<comment type="domain">
    <text evidence="8">The N-terminal region contains the highly conserved SGGXDS motif, predicted to be a P-loop motif involved in ATP binding.</text>
</comment>
<dbReference type="SMART" id="SM00977">
    <property type="entry name" value="TilS_C"/>
    <property type="match status" value="1"/>
</dbReference>
<dbReference type="RefSeq" id="WP_168660638.1">
    <property type="nucleotide sequence ID" value="NZ_CP051180.1"/>
</dbReference>
<gene>
    <name evidence="8 10" type="primary">tilS</name>
    <name evidence="10" type="ORF">HER31_11100</name>
</gene>
<evidence type="ECO:0000256" key="5">
    <source>
        <dbReference type="ARBA" id="ARBA00022741"/>
    </source>
</evidence>
<proteinExistence type="inferred from homology"/>
<evidence type="ECO:0000256" key="7">
    <source>
        <dbReference type="ARBA" id="ARBA00048539"/>
    </source>
</evidence>
<dbReference type="SUPFAM" id="SSF52402">
    <property type="entry name" value="Adenine nucleotide alpha hydrolases-like"/>
    <property type="match status" value="1"/>
</dbReference>
<evidence type="ECO:0000256" key="4">
    <source>
        <dbReference type="ARBA" id="ARBA00022694"/>
    </source>
</evidence>
<evidence type="ECO:0000313" key="11">
    <source>
        <dbReference type="Proteomes" id="UP000501602"/>
    </source>
</evidence>
<accession>A0A6H1UEX1</accession>
<dbReference type="Gene3D" id="3.40.50.620">
    <property type="entry name" value="HUPs"/>
    <property type="match status" value="1"/>
</dbReference>
<dbReference type="GO" id="GO:0032267">
    <property type="term" value="F:tRNA(Ile)-lysidine synthase activity"/>
    <property type="evidence" value="ECO:0007669"/>
    <property type="project" value="UniProtKB-EC"/>
</dbReference>
<keyword evidence="2 8" id="KW-0963">Cytoplasm</keyword>
<protein>
    <recommendedName>
        <fullName evidence="8">tRNA(Ile)-lysidine synthase</fullName>
        <ecNumber evidence="8">6.3.4.19</ecNumber>
    </recommendedName>
    <alternativeName>
        <fullName evidence="8">tRNA(Ile)-2-lysyl-cytidine synthase</fullName>
    </alternativeName>
    <alternativeName>
        <fullName evidence="8">tRNA(Ile)-lysidine synthetase</fullName>
    </alternativeName>
</protein>